<evidence type="ECO:0000313" key="3">
    <source>
        <dbReference type="Proteomes" id="UP000198982"/>
    </source>
</evidence>
<feature type="compositionally biased region" description="Acidic residues" evidence="1">
    <location>
        <begin position="307"/>
        <end position="318"/>
    </location>
</feature>
<organism evidence="2 3">
    <name type="scientific">Pseudomonas saponiphila</name>
    <dbReference type="NCBI Taxonomy" id="556534"/>
    <lineage>
        <taxon>Bacteria</taxon>
        <taxon>Pseudomonadati</taxon>
        <taxon>Pseudomonadota</taxon>
        <taxon>Gammaproteobacteria</taxon>
        <taxon>Pseudomonadales</taxon>
        <taxon>Pseudomonadaceae</taxon>
        <taxon>Pseudomonas</taxon>
    </lineage>
</organism>
<sequence>MNAVVKHRPRSAKEQQDGWASFLRVLARNSKLKFRIGKNVGPSTDGKTINLPALPANLTPEDLVLFKRFGYHEVGHCMHSDIEHFMAFSKEHGRNAQFMLNALDDVFMEEAQARFSKVAERTFREGIALMVERKIFRDGSASPFEAICCYVRTALGARKWPEFVGMRDIVKENFDKHFGEHADDLRATLDEILFREFPNVRSTKDAGMLTLRILAMLKQQSQQQEEPKDKEEPEEDQDQSKDDSEDSESDSDSSEGDDESESDEGGDAGDEEQSEGDSDDDSNEGSGESDDQDGDDSQTGSGSGSNGDEDADGEEGDDAGNGKPSLAQILSEALEEEVEEGEVCDVRKYIEQLAEDVRYGDHPDYQGEMPVPDFEIDGEPVSQQSTRGAGKTDLVEGMLVCPIDKEISNEVSKGMDRKFQVLATKLQCLLMCQDEADVQVTRRGRIGESNLYRFALGDTRFFEQVDEVERVAAAVSIVADLSGSTCTADANGVTAFSSIQKSLMIMEKMLDQLGNPREIIGFAPCTGQLSTVVRTFGDDHLTAMGRIGGLSHVVGGGHTPIGEAVFSATNRILSHQAQRKVMFVMTDGAPSNVDLAVEHTQAAQAAGVTVVYLLIGSAVRSDWLHDAGIPFAHAVNADELCPVLLEQAQALLM</sequence>
<dbReference type="InterPro" id="IPR006538">
    <property type="entry name" value="CobT"/>
</dbReference>
<feature type="region of interest" description="Disordered" evidence="1">
    <location>
        <begin position="219"/>
        <end position="324"/>
    </location>
</feature>
<dbReference type="Proteomes" id="UP000198982">
    <property type="component" value="Unassembled WGS sequence"/>
</dbReference>
<dbReference type="PANTHER" id="PTHR41248">
    <property type="entry name" value="NORD PROTEIN"/>
    <property type="match status" value="1"/>
</dbReference>
<dbReference type="AlphaFoldDB" id="A0A1H4ZSC1"/>
<accession>A0A1H4ZSC1</accession>
<keyword evidence="3" id="KW-1185">Reference proteome</keyword>
<protein>
    <submittedName>
        <fullName evidence="2">Cobalamin biosynthesis protein CobT</fullName>
    </submittedName>
</protein>
<gene>
    <name evidence="2" type="ORF">SAMN05216178_6783</name>
</gene>
<dbReference type="Pfam" id="PF06213">
    <property type="entry name" value="CobT"/>
    <property type="match status" value="1"/>
</dbReference>
<evidence type="ECO:0000256" key="1">
    <source>
        <dbReference type="SAM" id="MobiDB-lite"/>
    </source>
</evidence>
<dbReference type="EMBL" id="FNTJ01000003">
    <property type="protein sequence ID" value="SED32374.1"/>
    <property type="molecule type" value="Genomic_DNA"/>
</dbReference>
<dbReference type="PANTHER" id="PTHR41248:SF1">
    <property type="entry name" value="NORD PROTEIN"/>
    <property type="match status" value="1"/>
</dbReference>
<feature type="compositionally biased region" description="Acidic residues" evidence="1">
    <location>
        <begin position="232"/>
        <end position="296"/>
    </location>
</feature>
<dbReference type="SUPFAM" id="SSF53300">
    <property type="entry name" value="vWA-like"/>
    <property type="match status" value="1"/>
</dbReference>
<reference evidence="3" key="1">
    <citation type="submission" date="2016-10" db="EMBL/GenBank/DDBJ databases">
        <authorList>
            <person name="Varghese N."/>
            <person name="Submissions S."/>
        </authorList>
    </citation>
    <scope>NUCLEOTIDE SEQUENCE [LARGE SCALE GENOMIC DNA]</scope>
    <source>
        <strain evidence="3">DSM 9751</strain>
    </source>
</reference>
<proteinExistence type="predicted"/>
<dbReference type="RefSeq" id="WP_092320758.1">
    <property type="nucleotide sequence ID" value="NZ_FNTJ01000003.1"/>
</dbReference>
<dbReference type="GO" id="GO:0009236">
    <property type="term" value="P:cobalamin biosynthetic process"/>
    <property type="evidence" value="ECO:0007669"/>
    <property type="project" value="InterPro"/>
</dbReference>
<name>A0A1H4ZSC1_9PSED</name>
<dbReference type="InterPro" id="IPR036465">
    <property type="entry name" value="vWFA_dom_sf"/>
</dbReference>
<dbReference type="InterPro" id="IPR051928">
    <property type="entry name" value="NorD/CobT"/>
</dbReference>
<dbReference type="Gene3D" id="3.40.50.410">
    <property type="entry name" value="von Willebrand factor, type A domain"/>
    <property type="match status" value="1"/>
</dbReference>
<evidence type="ECO:0000313" key="2">
    <source>
        <dbReference type="EMBL" id="SED32374.1"/>
    </source>
</evidence>